<keyword evidence="3" id="KW-1185">Reference proteome</keyword>
<feature type="non-terminal residue" evidence="2">
    <location>
        <position position="1"/>
    </location>
</feature>
<proteinExistence type="predicted"/>
<dbReference type="Proteomes" id="UP001190700">
    <property type="component" value="Unassembled WGS sequence"/>
</dbReference>
<evidence type="ECO:0000256" key="1">
    <source>
        <dbReference type="SAM" id="MobiDB-lite"/>
    </source>
</evidence>
<feature type="non-terminal residue" evidence="2">
    <location>
        <position position="373"/>
    </location>
</feature>
<sequence length="373" mass="40902">LPRPLRSTSHESSESEGQQSCDIDQERVSSKQNVFVGPQIGNLIARDEVTAWENTLTGPPPQAVLAWLRDVAISEGLLPMVQDDQIAEAIISSPETTIETLFKFAFNSGIDAALRWQLVEAKALLRAAVWLQPQQREYILFAFHPEIRSHSTALRTWERGVHAAPEDPAQLLGLSRELIAVGNLTGAKQVLWEAMRRTHSGEGEPEDEGVEACLRAPLSEQQQHCLQARLLLHGLGASLSHSELAWLTIEMKAGKLSSLSWQLQSTISLLLARARADGGDHTGAFEEMVAAQVRSMEGGALDGVRSMESALNGGGACSMEGMNMREKRQEAYHTEEAEDRAKQTVSLFNNKWLRGHRLPTPAPALVMTIVVVG</sequence>
<accession>A0AAE0F981</accession>
<gene>
    <name evidence="2" type="ORF">CYMTET_35427</name>
</gene>
<evidence type="ECO:0000313" key="2">
    <source>
        <dbReference type="EMBL" id="KAK3255387.1"/>
    </source>
</evidence>
<comment type="caution">
    <text evidence="2">The sequence shown here is derived from an EMBL/GenBank/DDBJ whole genome shotgun (WGS) entry which is preliminary data.</text>
</comment>
<evidence type="ECO:0000313" key="3">
    <source>
        <dbReference type="Proteomes" id="UP001190700"/>
    </source>
</evidence>
<dbReference type="AlphaFoldDB" id="A0AAE0F981"/>
<feature type="region of interest" description="Disordered" evidence="1">
    <location>
        <begin position="1"/>
        <end position="24"/>
    </location>
</feature>
<name>A0AAE0F981_9CHLO</name>
<reference evidence="2 3" key="1">
    <citation type="journal article" date="2015" name="Genome Biol. Evol.">
        <title>Comparative Genomics of a Bacterivorous Green Alga Reveals Evolutionary Causalities and Consequences of Phago-Mixotrophic Mode of Nutrition.</title>
        <authorList>
            <person name="Burns J.A."/>
            <person name="Paasch A."/>
            <person name="Narechania A."/>
            <person name="Kim E."/>
        </authorList>
    </citation>
    <scope>NUCLEOTIDE SEQUENCE [LARGE SCALE GENOMIC DNA]</scope>
    <source>
        <strain evidence="2 3">PLY_AMNH</strain>
    </source>
</reference>
<dbReference type="EMBL" id="LGRX02022670">
    <property type="protein sequence ID" value="KAK3255387.1"/>
    <property type="molecule type" value="Genomic_DNA"/>
</dbReference>
<organism evidence="2 3">
    <name type="scientific">Cymbomonas tetramitiformis</name>
    <dbReference type="NCBI Taxonomy" id="36881"/>
    <lineage>
        <taxon>Eukaryota</taxon>
        <taxon>Viridiplantae</taxon>
        <taxon>Chlorophyta</taxon>
        <taxon>Pyramimonadophyceae</taxon>
        <taxon>Pyramimonadales</taxon>
        <taxon>Pyramimonadaceae</taxon>
        <taxon>Cymbomonas</taxon>
    </lineage>
</organism>
<protein>
    <submittedName>
        <fullName evidence="2">Uncharacterized protein</fullName>
    </submittedName>
</protein>